<reference evidence="2" key="1">
    <citation type="thesis" date="2015" institute="Rutgers" country="The State University of New Jersey, 14 College Farm Rd., New Brunswick, NJ, USA">
        <title>Ammonia toxicity in bacteria and its implications for treatment of and resource recovery from highly nitrogenous organic wastes.</title>
        <authorList>
            <person name="Luther A.K."/>
        </authorList>
    </citation>
    <scope>NUCLEOTIDE SEQUENCE</scope>
    <source>
        <strain evidence="2">RT-10B</strain>
    </source>
</reference>
<dbReference type="AlphaFoldDB" id="A0A2P7PZ34"/>
<dbReference type="RefSeq" id="WP_170062474.1">
    <property type="nucleotide sequence ID" value="NZ_JYGE01000007.1"/>
</dbReference>
<name>A0A2P7PZ34_9FIRM</name>
<sequence length="790" mass="86189">MKKQIAVLMAAATAVTTVAPAIANADVTNHKDVSVNEAVEKARKALNDKYDNEKANGITIPTGSSLAKDYLNSKYIVLVNKPGQGFKEYSASAYKDFQEFNADVTDTVKIVNGAIEGDGWYVVDNATKLGTLLESYSNSEEKPVVAIIDKGSKDGSSTKKTDQKHYVKSIENDGKWIFENNQEVSLTKTAKYLVAYVNEANRVAEGKEKDETFVESLKIWSNDYKNGEYVINNKEAVAGKTIAEITKMEVELTGGKKITLELGDDALDFTETKDGVVLFAVNKDGDIEINNNYGEEFMKSIEEFDTIENEGDNKSVVIDIKNGDTEVYTVDSNAVEESLGLENIYTREDGYTSEGKDFVNGIINAKKEPWRFNFRGSNYELLNKNESNIKLGDAKIDKSGDGYKLTFNVDVKDANDEDVTKTLKFVVKGDSQRDLYDVLRDLKGNVEVVSGHFTKLAGSNRYATAIAVSEEQFKPDTAKSVVIVGGKAQLDGLAAAPLASAKNAPILLADPNTGLNRDTIKEIDRACESLKNKTVYIVGGEQSVPAKVVKQLEDEFGAVVQRLAGSNRKTTSLEVAKRLKYDGLKNKRAFIVGSEGAADAMSVSSIASMKNNIGMYQPGENDTEVSPILVVDKNGIDRETREFIKTKLETNNAYLIGGEQSLSTQVLRDLGTAEVATRKRISGDNRYDTNVEVIKEFYVNSKSTDTSKVSVNGAIFASGENDYLVDAQTAGSFAAAQRSPIVLSGNKLTKDQVDLMKDGGVLDNQRANIYQVGGVVSSDVMKVVVDKLDL</sequence>
<accession>A0A2P7PZ34</accession>
<keyword evidence="1" id="KW-0732">Signal</keyword>
<feature type="chain" id="PRO_5015135786" description="Cell wall binding repeat 2" evidence="1">
    <location>
        <begin position="26"/>
        <end position="790"/>
    </location>
</feature>
<evidence type="ECO:0000313" key="3">
    <source>
        <dbReference type="Proteomes" id="UP000241434"/>
    </source>
</evidence>
<dbReference type="InterPro" id="IPR007253">
    <property type="entry name" value="Cell_wall-bd_2"/>
</dbReference>
<dbReference type="InterPro" id="IPR051922">
    <property type="entry name" value="Bact_Sporulation_Assoc"/>
</dbReference>
<dbReference type="EMBL" id="JYGE01000007">
    <property type="protein sequence ID" value="PSJ30969.1"/>
    <property type="molecule type" value="Genomic_DNA"/>
</dbReference>
<dbReference type="PANTHER" id="PTHR30032">
    <property type="entry name" value="N-ACETYLMURAMOYL-L-ALANINE AMIDASE-RELATED"/>
    <property type="match status" value="1"/>
</dbReference>
<evidence type="ECO:0000256" key="1">
    <source>
        <dbReference type="SAM" id="SignalP"/>
    </source>
</evidence>
<dbReference type="Proteomes" id="UP000241434">
    <property type="component" value="Unassembled WGS sequence"/>
</dbReference>
<keyword evidence="3" id="KW-1185">Reference proteome</keyword>
<evidence type="ECO:0000313" key="2">
    <source>
        <dbReference type="EMBL" id="PSJ30969.1"/>
    </source>
</evidence>
<dbReference type="PANTHER" id="PTHR30032:SF8">
    <property type="entry name" value="GERMINATION-SPECIFIC N-ACETYLMURAMOYL-L-ALANINE AMIDASE"/>
    <property type="match status" value="1"/>
</dbReference>
<feature type="signal peptide" evidence="1">
    <location>
        <begin position="1"/>
        <end position="25"/>
    </location>
</feature>
<dbReference type="Pfam" id="PF04122">
    <property type="entry name" value="CW_binding_2"/>
    <property type="match status" value="3"/>
</dbReference>
<organism evidence="2 3">
    <name type="scientific">Peptostreptococcus russellii</name>
    <dbReference type="NCBI Taxonomy" id="215200"/>
    <lineage>
        <taxon>Bacteria</taxon>
        <taxon>Bacillati</taxon>
        <taxon>Bacillota</taxon>
        <taxon>Clostridia</taxon>
        <taxon>Peptostreptococcales</taxon>
        <taxon>Peptostreptococcaceae</taxon>
        <taxon>Peptostreptococcus</taxon>
    </lineage>
</organism>
<protein>
    <recommendedName>
        <fullName evidence="4">Cell wall binding repeat 2</fullName>
    </recommendedName>
</protein>
<gene>
    <name evidence="2" type="ORF">UF10_08955</name>
</gene>
<proteinExistence type="predicted"/>
<comment type="caution">
    <text evidence="2">The sequence shown here is derived from an EMBL/GenBank/DDBJ whole genome shotgun (WGS) entry which is preliminary data.</text>
</comment>
<dbReference type="Gene3D" id="3.40.50.12090">
    <property type="match status" value="2"/>
</dbReference>
<evidence type="ECO:0008006" key="4">
    <source>
        <dbReference type="Google" id="ProtNLM"/>
    </source>
</evidence>